<organism evidence="9 11">
    <name type="scientific">Erwinia tracheiphila</name>
    <dbReference type="NCBI Taxonomy" id="65700"/>
    <lineage>
        <taxon>Bacteria</taxon>
        <taxon>Pseudomonadati</taxon>
        <taxon>Pseudomonadota</taxon>
        <taxon>Gammaproteobacteria</taxon>
        <taxon>Enterobacterales</taxon>
        <taxon>Erwiniaceae</taxon>
        <taxon>Erwinia</taxon>
    </lineage>
</organism>
<gene>
    <name evidence="8" type="ORF">AV903_21460</name>
    <name evidence="10" type="ORF">SY86_19700</name>
    <name evidence="9" type="ORF">SY86_25520</name>
</gene>
<dbReference type="GO" id="GO:0006276">
    <property type="term" value="P:plasmid maintenance"/>
    <property type="evidence" value="ECO:0007669"/>
    <property type="project" value="UniProtKB-KW"/>
</dbReference>
<evidence type="ECO:0000256" key="3">
    <source>
        <dbReference type="ARBA" id="ARBA00023015"/>
    </source>
</evidence>
<keyword evidence="3" id="KW-0805">Transcription regulation</keyword>
<dbReference type="InterPro" id="IPR019661">
    <property type="entry name" value="RepA2"/>
</dbReference>
<dbReference type="Proteomes" id="UP000033924">
    <property type="component" value="Unassembled WGS sequence"/>
</dbReference>
<dbReference type="Pfam" id="PF10723">
    <property type="entry name" value="RepB-RCR_reg"/>
    <property type="match status" value="1"/>
</dbReference>
<keyword evidence="1" id="KW-0678">Repressor</keyword>
<evidence type="ECO:0000313" key="8">
    <source>
        <dbReference type="EMBL" id="AXF77987.1"/>
    </source>
</evidence>
<name>A0A0M2K4K4_9GAMM</name>
<evidence type="ECO:0000256" key="7">
    <source>
        <dbReference type="SAM" id="MobiDB-lite"/>
    </source>
</evidence>
<feature type="compositionally biased region" description="Basic and acidic residues" evidence="7">
    <location>
        <begin position="17"/>
        <end position="26"/>
    </location>
</feature>
<accession>A0A0M2K4K4</accession>
<keyword evidence="4" id="KW-0238">DNA-binding</keyword>
<dbReference type="EMBL" id="CP013970">
    <property type="protein sequence ID" value="AXF77987.1"/>
    <property type="molecule type" value="Genomic_DNA"/>
</dbReference>
<feature type="region of interest" description="Disordered" evidence="7">
    <location>
        <begin position="1"/>
        <end position="26"/>
    </location>
</feature>
<evidence type="ECO:0000313" key="9">
    <source>
        <dbReference type="EMBL" id="KKF34320.1"/>
    </source>
</evidence>
<dbReference type="PATRIC" id="fig|65700.7.peg.4909"/>
<keyword evidence="2" id="KW-0615">Plasmid copy control</keyword>
<dbReference type="GO" id="GO:0003677">
    <property type="term" value="F:DNA binding"/>
    <property type="evidence" value="ECO:0007669"/>
    <property type="project" value="UniProtKB-KW"/>
</dbReference>
<evidence type="ECO:0000256" key="5">
    <source>
        <dbReference type="ARBA" id="ARBA00023163"/>
    </source>
</evidence>
<evidence type="ECO:0000256" key="2">
    <source>
        <dbReference type="ARBA" id="ARBA00022689"/>
    </source>
</evidence>
<keyword evidence="5" id="KW-0804">Transcription</keyword>
<keyword evidence="11" id="KW-1185">Reference proteome</keyword>
<dbReference type="EMBL" id="JXNU01000005">
    <property type="protein sequence ID" value="KKF34320.1"/>
    <property type="molecule type" value="Genomic_DNA"/>
</dbReference>
<protein>
    <recommendedName>
        <fullName evidence="6">Protein CopB</fullName>
    </recommendedName>
</protein>
<dbReference type="AlphaFoldDB" id="A0A0M2K4K4"/>
<evidence type="ECO:0000313" key="11">
    <source>
        <dbReference type="Proteomes" id="UP000033924"/>
    </source>
</evidence>
<sequence>MAEDEGAVRGTKVGRPRKYETKSDKQRAYITQKLQTKVQTKVLLSPDGRDTLNKLCKLRGVTQGELVTELIKKYASEVLD</sequence>
<evidence type="ECO:0000256" key="1">
    <source>
        <dbReference type="ARBA" id="ARBA00022491"/>
    </source>
</evidence>
<evidence type="ECO:0000256" key="6">
    <source>
        <dbReference type="ARBA" id="ARBA00031853"/>
    </source>
</evidence>
<dbReference type="RefSeq" id="WP_020322900.1">
    <property type="nucleotide sequence ID" value="NZ_CP013970.1"/>
</dbReference>
<evidence type="ECO:0000256" key="4">
    <source>
        <dbReference type="ARBA" id="ARBA00023125"/>
    </source>
</evidence>
<dbReference type="Proteomes" id="UP000264980">
    <property type="component" value="Chromosome"/>
</dbReference>
<reference evidence="8 12" key="2">
    <citation type="submission" date="2016-01" db="EMBL/GenBank/DDBJ databases">
        <authorList>
            <person name="Oliw E.H."/>
        </authorList>
    </citation>
    <scope>NUCLEOTIDE SEQUENCE [LARGE SCALE GENOMIC DNA]</scope>
    <source>
        <strain evidence="8 12">MDcuke</strain>
    </source>
</reference>
<evidence type="ECO:0000313" key="10">
    <source>
        <dbReference type="EMBL" id="KKF37128.1"/>
    </source>
</evidence>
<evidence type="ECO:0000313" key="12">
    <source>
        <dbReference type="Proteomes" id="UP000264980"/>
    </source>
</evidence>
<reference evidence="9 11" key="1">
    <citation type="submission" date="2015-01" db="EMBL/GenBank/DDBJ databases">
        <title>Erwinia tracheiphila.</title>
        <authorList>
            <person name="Shapiro L.R."/>
        </authorList>
    </citation>
    <scope>NUCLEOTIDE SEQUENCE [LARGE SCALE GENOMIC DNA]</scope>
    <source>
        <strain evidence="9 11">BuffGH</strain>
    </source>
</reference>
<dbReference type="EMBL" id="JXNU01000003">
    <property type="protein sequence ID" value="KKF37128.1"/>
    <property type="molecule type" value="Genomic_DNA"/>
</dbReference>
<proteinExistence type="predicted"/>